<evidence type="ECO:0000313" key="10">
    <source>
        <dbReference type="Proteomes" id="UP000294650"/>
    </source>
</evidence>
<evidence type="ECO:0000256" key="2">
    <source>
        <dbReference type="ARBA" id="ARBA00022603"/>
    </source>
</evidence>
<dbReference type="GO" id="GO:0000049">
    <property type="term" value="F:tRNA binding"/>
    <property type="evidence" value="ECO:0007669"/>
    <property type="project" value="UniProtKB-UniRule"/>
</dbReference>
<dbReference type="CDD" id="cd18092">
    <property type="entry name" value="SpoU-like_TrmH"/>
    <property type="match status" value="1"/>
</dbReference>
<evidence type="ECO:0000256" key="7">
    <source>
        <dbReference type="HAMAP-Rule" id="MF_02060"/>
    </source>
</evidence>
<feature type="binding site" evidence="7">
    <location>
        <position position="127"/>
    </location>
    <ligand>
        <name>S-adenosyl-L-methionine</name>
        <dbReference type="ChEBI" id="CHEBI:59789"/>
    </ligand>
</feature>
<comment type="catalytic activity">
    <reaction evidence="7">
        <text>guanosine(18) in tRNA + S-adenosyl-L-methionine = 2'-O-methylguanosine(18) in tRNA + S-adenosyl-L-homocysteine + H(+)</text>
        <dbReference type="Rhea" id="RHEA:20077"/>
        <dbReference type="Rhea" id="RHEA-COMP:10190"/>
        <dbReference type="Rhea" id="RHEA-COMP:10192"/>
        <dbReference type="ChEBI" id="CHEBI:15378"/>
        <dbReference type="ChEBI" id="CHEBI:57856"/>
        <dbReference type="ChEBI" id="CHEBI:59789"/>
        <dbReference type="ChEBI" id="CHEBI:74269"/>
        <dbReference type="ChEBI" id="CHEBI:74445"/>
        <dbReference type="EC" id="2.1.1.34"/>
    </reaction>
</comment>
<comment type="caution">
    <text evidence="7">Lacks conserved residue(s) required for the propagation of feature annotation.</text>
</comment>
<evidence type="ECO:0000313" key="9">
    <source>
        <dbReference type="EMBL" id="TCT26321.1"/>
    </source>
</evidence>
<comment type="caution">
    <text evidence="9">The sequence shown here is derived from an EMBL/GenBank/DDBJ whole genome shotgun (WGS) entry which is preliminary data.</text>
</comment>
<evidence type="ECO:0000256" key="4">
    <source>
        <dbReference type="ARBA" id="ARBA00022691"/>
    </source>
</evidence>
<reference evidence="9 10" key="1">
    <citation type="submission" date="2019-03" db="EMBL/GenBank/DDBJ databases">
        <title>Genomic Encyclopedia of Type Strains, Phase IV (KMG-IV): sequencing the most valuable type-strain genomes for metagenomic binning, comparative biology and taxonomic classification.</title>
        <authorList>
            <person name="Goeker M."/>
        </authorList>
    </citation>
    <scope>NUCLEOTIDE SEQUENCE [LARGE SCALE GENOMIC DNA]</scope>
    <source>
        <strain evidence="9 10">DSM 25894</strain>
    </source>
</reference>
<keyword evidence="3 7" id="KW-0808">Transferase</keyword>
<keyword evidence="6 7" id="KW-0694">RNA-binding</keyword>
<feature type="domain" description="tRNA/rRNA methyltransferase SpoU type" evidence="8">
    <location>
        <begin position="52"/>
        <end position="190"/>
    </location>
</feature>
<evidence type="ECO:0000259" key="8">
    <source>
        <dbReference type="Pfam" id="PF00588"/>
    </source>
</evidence>
<protein>
    <recommendedName>
        <fullName evidence="7">tRNA (guanosine(18)-2'-O)-methyltransferase</fullName>
        <ecNumber evidence="7">2.1.1.34</ecNumber>
    </recommendedName>
    <alternativeName>
        <fullName evidence="7">tRNA [Gm18] methyltransferase</fullName>
    </alternativeName>
</protein>
<accession>A0A4R3NC54</accession>
<keyword evidence="10" id="KW-1185">Reference proteome</keyword>
<keyword evidence="4 7" id="KW-0949">S-adenosyl-L-methionine</keyword>
<dbReference type="GO" id="GO:0002938">
    <property type="term" value="P:tRNA guanine ribose methylation"/>
    <property type="evidence" value="ECO:0007669"/>
    <property type="project" value="UniProtKB-UniRule"/>
</dbReference>
<dbReference type="GO" id="GO:0141100">
    <property type="term" value="F:tRNA (guanine(18)-2'-O)-methyltransferase activity"/>
    <property type="evidence" value="ECO:0007669"/>
    <property type="project" value="UniProtKB-UniRule"/>
</dbReference>
<comment type="function">
    <text evidence="7">Catalyzes the 2'-O methylation of guanosine at position 18 in tRNA.</text>
</comment>
<dbReference type="InterPro" id="IPR029026">
    <property type="entry name" value="tRNA_m1G_MTases_N"/>
</dbReference>
<sequence length="237" mass="27194">MGHLEEQDLAMLEPLFFKGYLHENNQHIWEMILPKRLRRMYDILNKRTEYVSVLTEAVDDGHNQAAILRSAEAFGVQNVHIVTGKHAFDPSRSISKSADSWLTLKKHRSIEGAIHELKRDGYQIIASNLSHDAVPVQEIDVSKPTVLMFGNEQSGISAKALDLSDQDFMIPMDGFMQSFNVSVAAALSLYEVTRRAKEQAGDQYFLDEERKKELYHQWMMKTLNPRVRKMVETGKMK</sequence>
<dbReference type="PANTHER" id="PTHR43453">
    <property type="entry name" value="RRNA METHYLASE-LIKE"/>
    <property type="match status" value="1"/>
</dbReference>
<dbReference type="InterPro" id="IPR001537">
    <property type="entry name" value="SpoU_MeTrfase"/>
</dbReference>
<name>A0A4R3NC54_9BACI</name>
<keyword evidence="1 7" id="KW-0820">tRNA-binding</keyword>
<dbReference type="SUPFAM" id="SSF75217">
    <property type="entry name" value="alpha/beta knot"/>
    <property type="match status" value="1"/>
</dbReference>
<dbReference type="HAMAP" id="MF_02060">
    <property type="entry name" value="tRNA_methyltr_TrmH"/>
    <property type="match status" value="1"/>
</dbReference>
<feature type="binding site" evidence="7">
    <location>
        <position position="170"/>
    </location>
    <ligand>
        <name>S-adenosyl-L-methionine</name>
        <dbReference type="ChEBI" id="CHEBI:59789"/>
    </ligand>
</feature>
<evidence type="ECO:0000256" key="1">
    <source>
        <dbReference type="ARBA" id="ARBA00022555"/>
    </source>
</evidence>
<evidence type="ECO:0000256" key="3">
    <source>
        <dbReference type="ARBA" id="ARBA00022679"/>
    </source>
</evidence>
<comment type="similarity">
    <text evidence="7">Belongs to the class IV-like SAM-binding methyltransferase superfamily. RNA methyltransferase TrmH family.</text>
</comment>
<evidence type="ECO:0000256" key="5">
    <source>
        <dbReference type="ARBA" id="ARBA00022694"/>
    </source>
</evidence>
<dbReference type="InterPro" id="IPR029028">
    <property type="entry name" value="Alpha/beta_knot_MTases"/>
</dbReference>
<gene>
    <name evidence="7" type="primary">trmH</name>
    <name evidence="9" type="ORF">EDD68_10222</name>
</gene>
<keyword evidence="5 7" id="KW-0819">tRNA processing</keyword>
<dbReference type="Proteomes" id="UP000294650">
    <property type="component" value="Unassembled WGS sequence"/>
</dbReference>
<dbReference type="Gene3D" id="3.40.1280.10">
    <property type="match status" value="1"/>
</dbReference>
<dbReference type="InterPro" id="IPR033671">
    <property type="entry name" value="TrmH"/>
</dbReference>
<dbReference type="Pfam" id="PF00588">
    <property type="entry name" value="SpoU_methylase"/>
    <property type="match status" value="1"/>
</dbReference>
<dbReference type="PANTHER" id="PTHR43453:SF1">
    <property type="entry name" value="TRNA_RRNA METHYLTRANSFERASE SPOU TYPE DOMAIN-CONTAINING PROTEIN"/>
    <property type="match status" value="1"/>
</dbReference>
<evidence type="ECO:0000256" key="6">
    <source>
        <dbReference type="ARBA" id="ARBA00022884"/>
    </source>
</evidence>
<dbReference type="AlphaFoldDB" id="A0A4R3NC54"/>
<proteinExistence type="inferred from homology"/>
<keyword evidence="2 7" id="KW-0489">Methyltransferase</keyword>
<organism evidence="9 10">
    <name type="scientific">Melghiribacillus thermohalophilus</name>
    <dbReference type="NCBI Taxonomy" id="1324956"/>
    <lineage>
        <taxon>Bacteria</taxon>
        <taxon>Bacillati</taxon>
        <taxon>Bacillota</taxon>
        <taxon>Bacilli</taxon>
        <taxon>Bacillales</taxon>
        <taxon>Bacillaceae</taxon>
        <taxon>Melghiribacillus</taxon>
    </lineage>
</organism>
<dbReference type="EMBL" id="SMAN01000002">
    <property type="protein sequence ID" value="TCT26321.1"/>
    <property type="molecule type" value="Genomic_DNA"/>
</dbReference>
<dbReference type="EC" id="2.1.1.34" evidence="7"/>